<organism evidence="2 3">
    <name type="scientific">Streptomyces misionensis</name>
    <dbReference type="NCBI Taxonomy" id="67331"/>
    <lineage>
        <taxon>Bacteria</taxon>
        <taxon>Bacillati</taxon>
        <taxon>Actinomycetota</taxon>
        <taxon>Actinomycetes</taxon>
        <taxon>Kitasatosporales</taxon>
        <taxon>Streptomycetaceae</taxon>
        <taxon>Streptomyces</taxon>
    </lineage>
</organism>
<sequence length="54" mass="5842">MIRVHHRLKGGAMQLGATGPGLPGPFGVWPADDHQDDEDQGHEPADRAEETRNA</sequence>
<feature type="compositionally biased region" description="Basic and acidic residues" evidence="1">
    <location>
        <begin position="41"/>
        <end position="54"/>
    </location>
</feature>
<dbReference type="AlphaFoldDB" id="A0A1H5K3N4"/>
<dbReference type="EMBL" id="FNTD01000005">
    <property type="protein sequence ID" value="SEE59433.1"/>
    <property type="molecule type" value="Genomic_DNA"/>
</dbReference>
<proteinExistence type="predicted"/>
<dbReference type="STRING" id="67331.SAMN04490357_7696"/>
<reference evidence="2 3" key="1">
    <citation type="submission" date="2016-10" db="EMBL/GenBank/DDBJ databases">
        <authorList>
            <person name="de Groot N.N."/>
        </authorList>
    </citation>
    <scope>NUCLEOTIDE SEQUENCE [LARGE SCALE GENOMIC DNA]</scope>
    <source>
        <strain evidence="2 3">DSM 40306</strain>
    </source>
</reference>
<dbReference type="GeneID" id="95516859"/>
<protein>
    <submittedName>
        <fullName evidence="2">Uncharacterized protein</fullName>
    </submittedName>
</protein>
<gene>
    <name evidence="2" type="ORF">SAMN04490357_7696</name>
</gene>
<evidence type="ECO:0000256" key="1">
    <source>
        <dbReference type="SAM" id="MobiDB-lite"/>
    </source>
</evidence>
<evidence type="ECO:0000313" key="2">
    <source>
        <dbReference type="EMBL" id="SEE59433.1"/>
    </source>
</evidence>
<accession>A0A1H5K3N4</accession>
<dbReference type="Proteomes" id="UP000182375">
    <property type="component" value="Unassembled WGS sequence"/>
</dbReference>
<evidence type="ECO:0000313" key="3">
    <source>
        <dbReference type="Proteomes" id="UP000182375"/>
    </source>
</evidence>
<dbReference type="RefSeq" id="WP_167381489.1">
    <property type="nucleotide sequence ID" value="NZ_FNTD01000005.1"/>
</dbReference>
<feature type="region of interest" description="Disordered" evidence="1">
    <location>
        <begin position="1"/>
        <end position="54"/>
    </location>
</feature>
<name>A0A1H5K3N4_9ACTN</name>